<organism evidence="1 2">
    <name type="scientific">Strongyloides papillosus</name>
    <name type="common">Intestinal threadworm</name>
    <dbReference type="NCBI Taxonomy" id="174720"/>
    <lineage>
        <taxon>Eukaryota</taxon>
        <taxon>Metazoa</taxon>
        <taxon>Ecdysozoa</taxon>
        <taxon>Nematoda</taxon>
        <taxon>Chromadorea</taxon>
        <taxon>Rhabditida</taxon>
        <taxon>Tylenchina</taxon>
        <taxon>Panagrolaimomorpha</taxon>
        <taxon>Strongyloidoidea</taxon>
        <taxon>Strongyloididae</taxon>
        <taxon>Strongyloides</taxon>
    </lineage>
</organism>
<dbReference type="Proteomes" id="UP000046392">
    <property type="component" value="Unplaced"/>
</dbReference>
<protein>
    <submittedName>
        <fullName evidence="2">Ribosome biogenesis protein NOP53</fullName>
    </submittedName>
</protein>
<name>A0A0N5BU67_STREA</name>
<dbReference type="AlphaFoldDB" id="A0A0N5BU67"/>
<evidence type="ECO:0000313" key="2">
    <source>
        <dbReference type="WBParaSite" id="SPAL_0000938775.1"/>
    </source>
</evidence>
<keyword evidence="1" id="KW-1185">Reference proteome</keyword>
<proteinExistence type="predicted"/>
<accession>A0A0N5BU67</accession>
<evidence type="ECO:0000313" key="1">
    <source>
        <dbReference type="Proteomes" id="UP000046392"/>
    </source>
</evidence>
<sequence>LKTKVKFNSSSSRTLTTSLGKIKKTEVPERKKMKMISDAKWRRNKFKVLEASEQIEVYEGRNDKILQSNLVNQITRTVEKENMKKIL</sequence>
<dbReference type="WBParaSite" id="SPAL_0000938775.1">
    <property type="protein sequence ID" value="SPAL_0000938775.1"/>
    <property type="gene ID" value="SPAL_0000938775"/>
</dbReference>
<reference evidence="2" key="1">
    <citation type="submission" date="2017-02" db="UniProtKB">
        <authorList>
            <consortium name="WormBaseParasite"/>
        </authorList>
    </citation>
    <scope>IDENTIFICATION</scope>
</reference>